<reference evidence="1 2" key="1">
    <citation type="submission" date="2019-01" db="EMBL/GenBank/DDBJ databases">
        <title>Nocardioides guangzhouensis sp. nov., an actinobacterium isolated from soil.</title>
        <authorList>
            <person name="Fu Y."/>
            <person name="Cai Y."/>
            <person name="Lin Z."/>
            <person name="Chen P."/>
        </authorList>
    </citation>
    <scope>NUCLEOTIDE SEQUENCE [LARGE SCALE GENOMIC DNA]</scope>
    <source>
        <strain evidence="1 2">NBRC 105384</strain>
    </source>
</reference>
<evidence type="ECO:0000313" key="1">
    <source>
        <dbReference type="EMBL" id="RYU14540.1"/>
    </source>
</evidence>
<dbReference type="Proteomes" id="UP000291189">
    <property type="component" value="Unassembled WGS sequence"/>
</dbReference>
<dbReference type="AlphaFoldDB" id="A0A4Q5J7A4"/>
<accession>A0A4Q5J7A4</accession>
<dbReference type="EMBL" id="SDPU01000010">
    <property type="protein sequence ID" value="RYU14540.1"/>
    <property type="molecule type" value="Genomic_DNA"/>
</dbReference>
<dbReference type="Pfam" id="PF18959">
    <property type="entry name" value="DUF5701"/>
    <property type="match status" value="1"/>
</dbReference>
<evidence type="ECO:0000313" key="2">
    <source>
        <dbReference type="Proteomes" id="UP000291189"/>
    </source>
</evidence>
<sequence>MTSPDLAALLDRQLDTLITKGYPALAGLDEAAFTAHVDKLRPLLDDVRAAADAALPVLLVVRHELVPTVAAVERFEVKGKAGWTDMQDEIDRYLPIEGVDLPGAPVYLLTDVSTGPETLGVTPGDALPMIRAAGRTPLTVDEGVALVTQLPSSLTDLNAFQAVGSRTDNKRVPSFWVSKGAPRLGWCWEGNPHSWLGSASAAARLAA</sequence>
<gene>
    <name evidence="1" type="ORF">ETU37_03215</name>
</gene>
<organism evidence="1 2">
    <name type="scientific">Nocardioides iriomotensis</name>
    <dbReference type="NCBI Taxonomy" id="715784"/>
    <lineage>
        <taxon>Bacteria</taxon>
        <taxon>Bacillati</taxon>
        <taxon>Actinomycetota</taxon>
        <taxon>Actinomycetes</taxon>
        <taxon>Propionibacteriales</taxon>
        <taxon>Nocardioidaceae</taxon>
        <taxon>Nocardioides</taxon>
    </lineage>
</organism>
<name>A0A4Q5J7A4_9ACTN</name>
<keyword evidence="2" id="KW-1185">Reference proteome</keyword>
<dbReference type="InterPro" id="IPR043755">
    <property type="entry name" value="DUF5701"/>
</dbReference>
<comment type="caution">
    <text evidence="1">The sequence shown here is derived from an EMBL/GenBank/DDBJ whole genome shotgun (WGS) entry which is preliminary data.</text>
</comment>
<protein>
    <submittedName>
        <fullName evidence="1">Uncharacterized protein</fullName>
    </submittedName>
</protein>
<dbReference type="OrthoDB" id="3242676at2"/>
<proteinExistence type="predicted"/>
<dbReference type="RefSeq" id="WP_129985424.1">
    <property type="nucleotide sequence ID" value="NZ_SDPU01000010.1"/>
</dbReference>